<accession>A0A6S6VXJ4</accession>
<organism evidence="1 2">
    <name type="scientific">Pyrenophora teres f. teres</name>
    <dbReference type="NCBI Taxonomy" id="97479"/>
    <lineage>
        <taxon>Eukaryota</taxon>
        <taxon>Fungi</taxon>
        <taxon>Dikarya</taxon>
        <taxon>Ascomycota</taxon>
        <taxon>Pezizomycotina</taxon>
        <taxon>Dothideomycetes</taxon>
        <taxon>Pleosporomycetidae</taxon>
        <taxon>Pleosporales</taxon>
        <taxon>Pleosporineae</taxon>
        <taxon>Pleosporaceae</taxon>
        <taxon>Pyrenophora</taxon>
    </lineage>
</organism>
<reference evidence="1" key="1">
    <citation type="submission" date="2021-02" db="EMBL/GenBank/DDBJ databases">
        <authorList>
            <person name="Syme A R."/>
            <person name="Syme A R."/>
            <person name="Moolhuijzen P."/>
        </authorList>
    </citation>
    <scope>NUCLEOTIDE SEQUENCE</scope>
    <source>
        <strain evidence="1">W1-1</strain>
    </source>
</reference>
<evidence type="ECO:0000313" key="1">
    <source>
        <dbReference type="EMBL" id="CAE7024983.1"/>
    </source>
</evidence>
<proteinExistence type="predicted"/>
<dbReference type="Proteomes" id="UP000472372">
    <property type="component" value="Chromosome 3"/>
</dbReference>
<gene>
    <name evidence="1" type="ORF">PTTW11_03840</name>
</gene>
<dbReference type="AlphaFoldDB" id="A0A6S6VXJ4"/>
<sequence>MVRKFPNMRITVDSPTFPAPLRRRSRQTLNSIEETASPTKQTFLLSPSPTSTTFCTDSPILRSSLVIPTPYTRILAFSIPTSTAGAYPTPRFYSPNLDSQSYYRASSYANWSMDPTLVEGMPTPQLVVTNMSDILPDDMDLYLDERSQTVRWSVSVAEDQQQQDPASEEEVELGPEVRRDLSVIRDEDFPYYPLPSFLLPARRADVAGKEEAEIAGKRAVKKNGFRAFLRNVFGKKGGRKH</sequence>
<dbReference type="EMBL" id="HG992979">
    <property type="protein sequence ID" value="CAE7024983.1"/>
    <property type="molecule type" value="Genomic_DNA"/>
</dbReference>
<name>A0A6S6VXJ4_9PLEO</name>
<evidence type="ECO:0000313" key="2">
    <source>
        <dbReference type="Proteomes" id="UP000472372"/>
    </source>
</evidence>
<protein>
    <submittedName>
        <fullName evidence="1">Uncharacterized protein</fullName>
    </submittedName>
</protein>